<evidence type="ECO:0000256" key="1">
    <source>
        <dbReference type="ARBA" id="ARBA00004170"/>
    </source>
</evidence>
<dbReference type="Pfam" id="PF01582">
    <property type="entry name" value="TIR"/>
    <property type="match status" value="1"/>
</dbReference>
<dbReference type="InterPro" id="IPR035897">
    <property type="entry name" value="Toll_tir_struct_dom_sf"/>
</dbReference>
<proteinExistence type="predicted"/>
<reference evidence="5 6" key="2">
    <citation type="journal article" date="2017" name="Genome Biol.">
        <title>New reference genome sequences of hot pepper reveal the massive evolution of plant disease-resistance genes by retroduplication.</title>
        <authorList>
            <person name="Kim S."/>
            <person name="Park J."/>
            <person name="Yeom S.I."/>
            <person name="Kim Y.M."/>
            <person name="Seo E."/>
            <person name="Kim K.T."/>
            <person name="Kim M.S."/>
            <person name="Lee J.M."/>
            <person name="Cheong K."/>
            <person name="Shin H.S."/>
            <person name="Kim S.B."/>
            <person name="Han K."/>
            <person name="Lee J."/>
            <person name="Park M."/>
            <person name="Lee H.A."/>
            <person name="Lee H.Y."/>
            <person name="Lee Y."/>
            <person name="Oh S."/>
            <person name="Lee J.H."/>
            <person name="Choi E."/>
            <person name="Choi E."/>
            <person name="Lee S.E."/>
            <person name="Jeon J."/>
            <person name="Kim H."/>
            <person name="Choi G."/>
            <person name="Song H."/>
            <person name="Lee J."/>
            <person name="Lee S.C."/>
            <person name="Kwon J.K."/>
            <person name="Lee H.Y."/>
            <person name="Koo N."/>
            <person name="Hong Y."/>
            <person name="Kim R.W."/>
            <person name="Kang W.H."/>
            <person name="Huh J.H."/>
            <person name="Kang B.C."/>
            <person name="Yang T.J."/>
            <person name="Lee Y.H."/>
            <person name="Bennetzen J.L."/>
            <person name="Choi D."/>
        </authorList>
    </citation>
    <scope>NUCLEOTIDE SEQUENCE [LARGE SCALE GENOMIC DNA]</scope>
    <source>
        <strain evidence="6">cv. CM334</strain>
    </source>
</reference>
<dbReference type="GO" id="GO:0005524">
    <property type="term" value="F:ATP binding"/>
    <property type="evidence" value="ECO:0007669"/>
    <property type="project" value="UniProtKB-KW"/>
</dbReference>
<dbReference type="PROSITE" id="PS50104">
    <property type="entry name" value="TIR"/>
    <property type="match status" value="1"/>
</dbReference>
<dbReference type="PANTHER" id="PTHR11017:SF567">
    <property type="entry name" value="ADP-RIBOSYL CYCLASE_CYCLIC ADP-RIBOSE HYDROLASE"/>
    <property type="match status" value="1"/>
</dbReference>
<evidence type="ECO:0000259" key="4">
    <source>
        <dbReference type="PROSITE" id="PS50104"/>
    </source>
</evidence>
<accession>A0A2G2YVV6</accession>
<dbReference type="GO" id="GO:0043531">
    <property type="term" value="F:ADP binding"/>
    <property type="evidence" value="ECO:0007669"/>
    <property type="project" value="InterPro"/>
</dbReference>
<dbReference type="InterPro" id="IPR044974">
    <property type="entry name" value="Disease_R_plants"/>
</dbReference>
<sequence length="218" mass="24510">MSSTSYSPLPPSEPWDYDVFLSFRGEDTRKTFVGHLYSKLSGAGINTFKDDEALERGESISPQLVSAIKRSRNESWCIEDTVKWIGNKLCQKSMIGDTLIGAESQIQAVLVVLDDVDHQDQLDGLAGDHDWFGRGSRIIITTREEHLLLDCDDAYAVRLLATDEATRLFCWHAFRKTLRSSPMKLYSMAEAFPYRLKSWFPSFVDGTCSSGGVGRRIA</sequence>
<dbReference type="Proteomes" id="UP000222542">
    <property type="component" value="Unassembled WGS sequence"/>
</dbReference>
<evidence type="ECO:0000313" key="5">
    <source>
        <dbReference type="EMBL" id="PHT73761.1"/>
    </source>
</evidence>
<comment type="caution">
    <text evidence="5">The sequence shown here is derived from an EMBL/GenBank/DDBJ whole genome shotgun (WGS) entry which is preliminary data.</text>
</comment>
<dbReference type="SUPFAM" id="SSF52540">
    <property type="entry name" value="P-loop containing nucleoside triphosphate hydrolases"/>
    <property type="match status" value="1"/>
</dbReference>
<dbReference type="Pfam" id="PF00931">
    <property type="entry name" value="NB-ARC"/>
    <property type="match status" value="1"/>
</dbReference>
<reference evidence="5 6" key="1">
    <citation type="journal article" date="2014" name="Nat. Genet.">
        <title>Genome sequence of the hot pepper provides insights into the evolution of pungency in Capsicum species.</title>
        <authorList>
            <person name="Kim S."/>
            <person name="Park M."/>
            <person name="Yeom S.I."/>
            <person name="Kim Y.M."/>
            <person name="Lee J.M."/>
            <person name="Lee H.A."/>
            <person name="Seo E."/>
            <person name="Choi J."/>
            <person name="Cheong K."/>
            <person name="Kim K.T."/>
            <person name="Jung K."/>
            <person name="Lee G.W."/>
            <person name="Oh S.K."/>
            <person name="Bae C."/>
            <person name="Kim S.B."/>
            <person name="Lee H.Y."/>
            <person name="Kim S.Y."/>
            <person name="Kim M.S."/>
            <person name="Kang B.C."/>
            <person name="Jo Y.D."/>
            <person name="Yang H.B."/>
            <person name="Jeong H.J."/>
            <person name="Kang W.H."/>
            <person name="Kwon J.K."/>
            <person name="Shin C."/>
            <person name="Lim J.Y."/>
            <person name="Park J.H."/>
            <person name="Huh J.H."/>
            <person name="Kim J.S."/>
            <person name="Kim B.D."/>
            <person name="Cohen O."/>
            <person name="Paran I."/>
            <person name="Suh M.C."/>
            <person name="Lee S.B."/>
            <person name="Kim Y.K."/>
            <person name="Shin Y."/>
            <person name="Noh S.J."/>
            <person name="Park J."/>
            <person name="Seo Y.S."/>
            <person name="Kwon S.Y."/>
            <person name="Kim H.A."/>
            <person name="Park J.M."/>
            <person name="Kim H.J."/>
            <person name="Choi S.B."/>
            <person name="Bosland P.W."/>
            <person name="Reeves G."/>
            <person name="Jo S.H."/>
            <person name="Lee B.W."/>
            <person name="Cho H.T."/>
            <person name="Choi H.S."/>
            <person name="Lee M.S."/>
            <person name="Yu Y."/>
            <person name="Do Choi Y."/>
            <person name="Park B.S."/>
            <person name="van Deynze A."/>
            <person name="Ashrafi H."/>
            <person name="Hill T."/>
            <person name="Kim W.T."/>
            <person name="Pai H.S."/>
            <person name="Ahn H.K."/>
            <person name="Yeam I."/>
            <person name="Giovannoni J.J."/>
            <person name="Rose J.K."/>
            <person name="Sorensen I."/>
            <person name="Lee S.J."/>
            <person name="Kim R.W."/>
            <person name="Choi I.Y."/>
            <person name="Choi B.S."/>
            <person name="Lim J.S."/>
            <person name="Lee Y.H."/>
            <person name="Choi D."/>
        </authorList>
    </citation>
    <scope>NUCLEOTIDE SEQUENCE [LARGE SCALE GENOMIC DNA]</scope>
    <source>
        <strain evidence="6">cv. CM334</strain>
    </source>
</reference>
<evidence type="ECO:0000256" key="2">
    <source>
        <dbReference type="ARBA" id="ARBA00023054"/>
    </source>
</evidence>
<dbReference type="Gramene" id="PHT73761">
    <property type="protein sequence ID" value="PHT73761"/>
    <property type="gene ID" value="T459_24546"/>
</dbReference>
<organism evidence="5 6">
    <name type="scientific">Capsicum annuum</name>
    <name type="common">Capsicum pepper</name>
    <dbReference type="NCBI Taxonomy" id="4072"/>
    <lineage>
        <taxon>Eukaryota</taxon>
        <taxon>Viridiplantae</taxon>
        <taxon>Streptophyta</taxon>
        <taxon>Embryophyta</taxon>
        <taxon>Tracheophyta</taxon>
        <taxon>Spermatophyta</taxon>
        <taxon>Magnoliopsida</taxon>
        <taxon>eudicotyledons</taxon>
        <taxon>Gunneridae</taxon>
        <taxon>Pentapetalae</taxon>
        <taxon>asterids</taxon>
        <taxon>lamiids</taxon>
        <taxon>Solanales</taxon>
        <taxon>Solanaceae</taxon>
        <taxon>Solanoideae</taxon>
        <taxon>Capsiceae</taxon>
        <taxon>Capsicum</taxon>
    </lineage>
</organism>
<evidence type="ECO:0000256" key="3">
    <source>
        <dbReference type="ARBA" id="ARBA00023136"/>
    </source>
</evidence>
<dbReference type="EMBL" id="AYRZ02000009">
    <property type="protein sequence ID" value="PHT73761.1"/>
    <property type="molecule type" value="Genomic_DNA"/>
</dbReference>
<dbReference type="InterPro" id="IPR002182">
    <property type="entry name" value="NB-ARC"/>
</dbReference>
<dbReference type="GO" id="GO:0006952">
    <property type="term" value="P:defense response"/>
    <property type="evidence" value="ECO:0007669"/>
    <property type="project" value="InterPro"/>
</dbReference>
<keyword evidence="3" id="KW-0472">Membrane</keyword>
<dbReference type="Gene3D" id="3.40.50.10140">
    <property type="entry name" value="Toll/interleukin-1 receptor homology (TIR) domain"/>
    <property type="match status" value="1"/>
</dbReference>
<keyword evidence="2" id="KW-0175">Coiled coil</keyword>
<gene>
    <name evidence="5" type="ORF">T459_24546</name>
</gene>
<comment type="subcellular location">
    <subcellularLocation>
        <location evidence="1">Membrane</location>
        <topology evidence="1">Peripheral membrane protein</topology>
    </subcellularLocation>
</comment>
<dbReference type="SMART" id="SM00255">
    <property type="entry name" value="TIR"/>
    <property type="match status" value="1"/>
</dbReference>
<keyword evidence="6" id="KW-1185">Reference proteome</keyword>
<dbReference type="InterPro" id="IPR027417">
    <property type="entry name" value="P-loop_NTPase"/>
</dbReference>
<dbReference type="SUPFAM" id="SSF52200">
    <property type="entry name" value="Toll/Interleukin receptor TIR domain"/>
    <property type="match status" value="1"/>
</dbReference>
<dbReference type="PANTHER" id="PTHR11017">
    <property type="entry name" value="LEUCINE-RICH REPEAT-CONTAINING PROTEIN"/>
    <property type="match status" value="1"/>
</dbReference>
<protein>
    <recommendedName>
        <fullName evidence="4">TIR domain-containing protein</fullName>
    </recommendedName>
</protein>
<dbReference type="GO" id="GO:0016020">
    <property type="term" value="C:membrane"/>
    <property type="evidence" value="ECO:0007669"/>
    <property type="project" value="UniProtKB-SubCell"/>
</dbReference>
<dbReference type="AlphaFoldDB" id="A0A2G2YVV6"/>
<dbReference type="GO" id="GO:0007165">
    <property type="term" value="P:signal transduction"/>
    <property type="evidence" value="ECO:0000318"/>
    <property type="project" value="GO_Central"/>
</dbReference>
<name>A0A2G2YVV6_CAPAN</name>
<dbReference type="GO" id="GO:0005634">
    <property type="term" value="C:nucleus"/>
    <property type="evidence" value="ECO:0000318"/>
    <property type="project" value="GO_Central"/>
</dbReference>
<dbReference type="InterPro" id="IPR000157">
    <property type="entry name" value="TIR_dom"/>
</dbReference>
<evidence type="ECO:0000313" key="6">
    <source>
        <dbReference type="Proteomes" id="UP000222542"/>
    </source>
</evidence>
<feature type="domain" description="TIR" evidence="4">
    <location>
        <begin position="15"/>
        <end position="146"/>
    </location>
</feature>